<protein>
    <recommendedName>
        <fullName evidence="1">TerB-C domain-containing protein</fullName>
    </recommendedName>
</protein>
<name>A0ABP8M2J3_9BACT</name>
<sequence length="609" mass="70201">MENKTTVTEDSSIIDVTGEAYKLNYRTQDATKKDQDLGVPTWSHQYVYSYAEINRATGAQIRFYKRFKESFLNSVYLDLEGNTNYAFILLFDLLTNEYEKHGDLTKLEDDLAALGHHYPKTKSYATSFLIQKMEAAGDRQGVERLRGSQYSYYNSYQSNYGSEYWKLGSKYKTKLALTEEETVLLNKLWDPGNNFCGVEFCLLEVSKLYLAIIKKLGDRCAVEGSSLQNEFKAVSDVVARKYFKYRSNSNNYKYSIESTSNELYGTIFKHCENAVREYYGHKRKVSTETVYHTIPEVAVVFEEKLTTRINAIIPELLSSISLPDEATENELNAQNTTRWKTRFEEIAGSSKGSDGKQFIKDIRQLGELNKKNPSLENIYFEASKFIAKTDGEAALVLYIHYLYYDLQSVAFNNKQFTKTVQKSLFKTEEQLNDFKAIINELIRERDLEKAVQAVSSLYAPKRKKIQINRDAIKEVQQQHAGTVELLNEYLQEDDEPVQPDAKNGPADTIEEEISFESLIPRAKGSDGFFLDSIALSGVQCDLLRLFADNNFTIAQKEVEVFSKVNKQMRNQLIDSINETCYEQLDDVLIEEEGEYYMIYENYFQQLIKK</sequence>
<organism evidence="2 3">
    <name type="scientific">Pontibacter saemangeumensis</name>
    <dbReference type="NCBI Taxonomy" id="1084525"/>
    <lineage>
        <taxon>Bacteria</taxon>
        <taxon>Pseudomonadati</taxon>
        <taxon>Bacteroidota</taxon>
        <taxon>Cytophagia</taxon>
        <taxon>Cytophagales</taxon>
        <taxon>Hymenobacteraceae</taxon>
        <taxon>Pontibacter</taxon>
    </lineage>
</organism>
<feature type="domain" description="TerB-C" evidence="1">
    <location>
        <begin position="452"/>
        <end position="606"/>
    </location>
</feature>
<proteinExistence type="predicted"/>
<gene>
    <name evidence="2" type="ORF">GCM10023188_43920</name>
</gene>
<accession>A0ABP8M2J3</accession>
<dbReference type="InterPro" id="IPR028932">
    <property type="entry name" value="TerB-C"/>
</dbReference>
<comment type="caution">
    <text evidence="2">The sequence shown here is derived from an EMBL/GenBank/DDBJ whole genome shotgun (WGS) entry which is preliminary data.</text>
</comment>
<evidence type="ECO:0000259" key="1">
    <source>
        <dbReference type="Pfam" id="PF15615"/>
    </source>
</evidence>
<evidence type="ECO:0000313" key="3">
    <source>
        <dbReference type="Proteomes" id="UP001500552"/>
    </source>
</evidence>
<dbReference type="Pfam" id="PF15615">
    <property type="entry name" value="TerB_C"/>
    <property type="match status" value="1"/>
</dbReference>
<keyword evidence="3" id="KW-1185">Reference proteome</keyword>
<reference evidence="3" key="1">
    <citation type="journal article" date="2019" name="Int. J. Syst. Evol. Microbiol.">
        <title>The Global Catalogue of Microorganisms (GCM) 10K type strain sequencing project: providing services to taxonomists for standard genome sequencing and annotation.</title>
        <authorList>
            <consortium name="The Broad Institute Genomics Platform"/>
            <consortium name="The Broad Institute Genome Sequencing Center for Infectious Disease"/>
            <person name="Wu L."/>
            <person name="Ma J."/>
        </authorList>
    </citation>
    <scope>NUCLEOTIDE SEQUENCE [LARGE SCALE GENOMIC DNA]</scope>
    <source>
        <strain evidence="3">JCM 17926</strain>
    </source>
</reference>
<dbReference type="EMBL" id="BAABHC010000035">
    <property type="protein sequence ID" value="GAA4443335.1"/>
    <property type="molecule type" value="Genomic_DNA"/>
</dbReference>
<dbReference type="Proteomes" id="UP001500552">
    <property type="component" value="Unassembled WGS sequence"/>
</dbReference>
<evidence type="ECO:0000313" key="2">
    <source>
        <dbReference type="EMBL" id="GAA4443335.1"/>
    </source>
</evidence>